<reference evidence="9" key="1">
    <citation type="journal article" date="2019" name="Int. J. Syst. Evol. Microbiol.">
        <title>The Global Catalogue of Microorganisms (GCM) 10K type strain sequencing project: providing services to taxonomists for standard genome sequencing and annotation.</title>
        <authorList>
            <consortium name="The Broad Institute Genomics Platform"/>
            <consortium name="The Broad Institute Genome Sequencing Center for Infectious Disease"/>
            <person name="Wu L."/>
            <person name="Ma J."/>
        </authorList>
    </citation>
    <scope>NUCLEOTIDE SEQUENCE [LARGE SCALE GENOMIC DNA]</scope>
    <source>
        <strain evidence="9">NBRC 113072</strain>
    </source>
</reference>
<dbReference type="Proteomes" id="UP001157126">
    <property type="component" value="Unassembled WGS sequence"/>
</dbReference>
<evidence type="ECO:0000313" key="9">
    <source>
        <dbReference type="Proteomes" id="UP001157126"/>
    </source>
</evidence>
<dbReference type="RefSeq" id="WP_284304866.1">
    <property type="nucleotide sequence ID" value="NZ_BSUO01000001.1"/>
</dbReference>
<organism evidence="8 9">
    <name type="scientific">Mobilicoccus caccae</name>
    <dbReference type="NCBI Taxonomy" id="1859295"/>
    <lineage>
        <taxon>Bacteria</taxon>
        <taxon>Bacillati</taxon>
        <taxon>Actinomycetota</taxon>
        <taxon>Actinomycetes</taxon>
        <taxon>Micrococcales</taxon>
        <taxon>Dermatophilaceae</taxon>
        <taxon>Mobilicoccus</taxon>
    </lineage>
</organism>
<dbReference type="InterPro" id="IPR029058">
    <property type="entry name" value="AB_hydrolase_fold"/>
</dbReference>
<dbReference type="SUPFAM" id="SSF53474">
    <property type="entry name" value="alpha/beta-Hydrolases"/>
    <property type="match status" value="1"/>
</dbReference>
<dbReference type="Gene3D" id="3.40.50.1820">
    <property type="entry name" value="alpha/beta hydrolase"/>
    <property type="match status" value="1"/>
</dbReference>
<evidence type="ECO:0000256" key="1">
    <source>
        <dbReference type="ARBA" id="ARBA00004613"/>
    </source>
</evidence>
<evidence type="ECO:0000256" key="3">
    <source>
        <dbReference type="ARBA" id="ARBA00022651"/>
    </source>
</evidence>
<comment type="caution">
    <text evidence="8">The sequence shown here is derived from an EMBL/GenBank/DDBJ whole genome shotgun (WGS) entry which is preliminary data.</text>
</comment>
<protein>
    <recommendedName>
        <fullName evidence="10">Polyhydroxybutyrate depolymerase</fullName>
    </recommendedName>
</protein>
<keyword evidence="5" id="KW-0378">Hydrolase</keyword>
<keyword evidence="6" id="KW-0119">Carbohydrate metabolism</keyword>
<dbReference type="PANTHER" id="PTHR38050:SF2">
    <property type="entry name" value="FERULOYL ESTERASE C-RELATED"/>
    <property type="match status" value="1"/>
</dbReference>
<accession>A0ABQ6IVB7</accession>
<dbReference type="InterPro" id="IPR043595">
    <property type="entry name" value="FaeB/C/D"/>
</dbReference>
<keyword evidence="3" id="KW-0858">Xylan degradation</keyword>
<sequence>MGGRPYSAPGVDDVQFTSDLLDRLEADLCVDPRRVYATGKSNGGGLVGLLGCELSDRIAAIAPVAAAHYAVGHPACDPVRPVPVLAFHGTGDTTIPYAGDADRGLPSITDWTRSWADRNGCRGTTTTRPLTTDVEVTRWRGCRRGADTALVSVLGGGHTWPGADSYSGGGYTTPTEAAELMWAFFRHHRLPKN</sequence>
<comment type="subcellular location">
    <subcellularLocation>
        <location evidence="1">Secreted</location>
    </subcellularLocation>
</comment>
<keyword evidence="7" id="KW-0624">Polysaccharide degradation</keyword>
<evidence type="ECO:0008006" key="10">
    <source>
        <dbReference type="Google" id="ProtNLM"/>
    </source>
</evidence>
<dbReference type="EMBL" id="BSUO01000001">
    <property type="protein sequence ID" value="GMA41310.1"/>
    <property type="molecule type" value="Genomic_DNA"/>
</dbReference>
<evidence type="ECO:0000313" key="8">
    <source>
        <dbReference type="EMBL" id="GMA41310.1"/>
    </source>
</evidence>
<keyword evidence="2" id="KW-0964">Secreted</keyword>
<dbReference type="PANTHER" id="PTHR38050">
    <property type="match status" value="1"/>
</dbReference>
<evidence type="ECO:0000256" key="7">
    <source>
        <dbReference type="ARBA" id="ARBA00023326"/>
    </source>
</evidence>
<proteinExistence type="predicted"/>
<evidence type="ECO:0000256" key="5">
    <source>
        <dbReference type="ARBA" id="ARBA00022801"/>
    </source>
</evidence>
<gene>
    <name evidence="8" type="ORF">GCM10025883_33550</name>
</gene>
<keyword evidence="4" id="KW-0732">Signal</keyword>
<keyword evidence="9" id="KW-1185">Reference proteome</keyword>
<evidence type="ECO:0000256" key="6">
    <source>
        <dbReference type="ARBA" id="ARBA00023277"/>
    </source>
</evidence>
<evidence type="ECO:0000256" key="4">
    <source>
        <dbReference type="ARBA" id="ARBA00022729"/>
    </source>
</evidence>
<name>A0ABQ6IVB7_9MICO</name>
<evidence type="ECO:0000256" key="2">
    <source>
        <dbReference type="ARBA" id="ARBA00022525"/>
    </source>
</evidence>